<dbReference type="InterPro" id="IPR050482">
    <property type="entry name" value="Sensor_HK_TwoCompSys"/>
</dbReference>
<dbReference type="RefSeq" id="WP_379873740.1">
    <property type="nucleotide sequence ID" value="NZ_JBHTBH010000015.1"/>
</dbReference>
<keyword evidence="3" id="KW-0902">Two-component regulatory system</keyword>
<evidence type="ECO:0000256" key="4">
    <source>
        <dbReference type="SAM" id="MobiDB-lite"/>
    </source>
</evidence>
<evidence type="ECO:0000313" key="8">
    <source>
        <dbReference type="Proteomes" id="UP001596540"/>
    </source>
</evidence>
<dbReference type="Gene3D" id="3.30.450.40">
    <property type="match status" value="2"/>
</dbReference>
<name>A0ABW2KP03_9ACTN</name>
<feature type="region of interest" description="Disordered" evidence="4">
    <location>
        <begin position="1"/>
        <end position="23"/>
    </location>
</feature>
<dbReference type="Pfam" id="PF02518">
    <property type="entry name" value="HATPase_c"/>
    <property type="match status" value="1"/>
</dbReference>
<dbReference type="InterPro" id="IPR036890">
    <property type="entry name" value="HATPase_C_sf"/>
</dbReference>
<dbReference type="SMART" id="SM00065">
    <property type="entry name" value="GAF"/>
    <property type="match status" value="2"/>
</dbReference>
<protein>
    <submittedName>
        <fullName evidence="7">GAF domain-containing protein</fullName>
    </submittedName>
</protein>
<feature type="domain" description="GAF" evidence="5">
    <location>
        <begin position="234"/>
        <end position="380"/>
    </location>
</feature>
<feature type="domain" description="GAF" evidence="5">
    <location>
        <begin position="66"/>
        <end position="213"/>
    </location>
</feature>
<dbReference type="Gene3D" id="1.20.5.1930">
    <property type="match status" value="1"/>
</dbReference>
<dbReference type="InterPro" id="IPR029016">
    <property type="entry name" value="GAF-like_dom_sf"/>
</dbReference>
<keyword evidence="8" id="KW-1185">Reference proteome</keyword>
<evidence type="ECO:0000256" key="2">
    <source>
        <dbReference type="ARBA" id="ARBA00022777"/>
    </source>
</evidence>
<evidence type="ECO:0000256" key="3">
    <source>
        <dbReference type="ARBA" id="ARBA00023012"/>
    </source>
</evidence>
<dbReference type="CDD" id="cd16917">
    <property type="entry name" value="HATPase_UhpB-NarQ-NarX-like"/>
    <property type="match status" value="1"/>
</dbReference>
<evidence type="ECO:0000256" key="1">
    <source>
        <dbReference type="ARBA" id="ARBA00022679"/>
    </source>
</evidence>
<proteinExistence type="predicted"/>
<dbReference type="Gene3D" id="3.30.565.10">
    <property type="entry name" value="Histidine kinase-like ATPase, C-terminal domain"/>
    <property type="match status" value="1"/>
</dbReference>
<dbReference type="InterPro" id="IPR003018">
    <property type="entry name" value="GAF"/>
</dbReference>
<keyword evidence="1" id="KW-0808">Transferase</keyword>
<dbReference type="InterPro" id="IPR003594">
    <property type="entry name" value="HATPase_dom"/>
</dbReference>
<dbReference type="Pfam" id="PF13185">
    <property type="entry name" value="GAF_2"/>
    <property type="match status" value="2"/>
</dbReference>
<dbReference type="SMART" id="SM00387">
    <property type="entry name" value="HATPase_c"/>
    <property type="match status" value="1"/>
</dbReference>
<dbReference type="SUPFAM" id="SSF55781">
    <property type="entry name" value="GAF domain-like"/>
    <property type="match status" value="2"/>
</dbReference>
<accession>A0ABW2KP03</accession>
<evidence type="ECO:0000259" key="6">
    <source>
        <dbReference type="SMART" id="SM00387"/>
    </source>
</evidence>
<dbReference type="Pfam" id="PF07730">
    <property type="entry name" value="HisKA_3"/>
    <property type="match status" value="1"/>
</dbReference>
<keyword evidence="2" id="KW-0418">Kinase</keyword>
<evidence type="ECO:0000259" key="5">
    <source>
        <dbReference type="SMART" id="SM00065"/>
    </source>
</evidence>
<dbReference type="InterPro" id="IPR011712">
    <property type="entry name" value="Sig_transdc_His_kin_sub3_dim/P"/>
</dbReference>
<evidence type="ECO:0000313" key="7">
    <source>
        <dbReference type="EMBL" id="MFC7331103.1"/>
    </source>
</evidence>
<dbReference type="PANTHER" id="PTHR24421">
    <property type="entry name" value="NITRATE/NITRITE SENSOR PROTEIN NARX-RELATED"/>
    <property type="match status" value="1"/>
</dbReference>
<sequence>MADDFSRSPATEGSTPDTERGRELLPNTRLDDLLSELQSRVTAALRTRDRLHALLNAVVLIGTGLDLETMLRRIVEAATTLVDARYGALGVISAEGRLQQFLPVGLDEREISAIEHWPEGEGILGLLIKEPQSLRLDDLAAHPESRGFPHGHPPMRGFLGVPIRVRDEVFGNLYLTEKAGGAAFDEDDEAIVTALATAAGVAIENARLYDETRCRELWLDASGEITTRLLSGAAPEEVRHLIAERARQMADADLVAIALADHGEDRLTVRVADGAQARRVAGRTIDARGSLPGRVFRGGEPALTDVSEPGAEPAPALAGTGIGPVLLVPLGLGHSGQGLLLLGRRAGRPAFAPSAARALQAFAGHAAVALELAESRRDTERLTVLEDRDRIARELHDIIIQRLFAVAMSLMSSVKRIDTEEPARRVRQAVADLDDTIRQIRSTIFALQSAGDGERLWLRNQILEVVESAKEPLGCSPGLRLDGPIDSAVPDETADHLLAVLQEALSNVARHANARRVDVRVVVDTDLLVEVEDDGSGIPERGRRSGLRNLAERARRLGGGFEAVRRPAGGTRVTWRVPLPDDA</sequence>
<dbReference type="Proteomes" id="UP001596540">
    <property type="component" value="Unassembled WGS sequence"/>
</dbReference>
<dbReference type="SUPFAM" id="SSF55874">
    <property type="entry name" value="ATPase domain of HSP90 chaperone/DNA topoisomerase II/histidine kinase"/>
    <property type="match status" value="1"/>
</dbReference>
<feature type="domain" description="Histidine kinase/HSP90-like ATPase" evidence="6">
    <location>
        <begin position="492"/>
        <end position="581"/>
    </location>
</feature>
<organism evidence="7 8">
    <name type="scientific">Marinactinospora rubrisoli</name>
    <dbReference type="NCBI Taxonomy" id="2715399"/>
    <lineage>
        <taxon>Bacteria</taxon>
        <taxon>Bacillati</taxon>
        <taxon>Actinomycetota</taxon>
        <taxon>Actinomycetes</taxon>
        <taxon>Streptosporangiales</taxon>
        <taxon>Nocardiopsidaceae</taxon>
        <taxon>Marinactinospora</taxon>
    </lineage>
</organism>
<dbReference type="EMBL" id="JBHTBH010000015">
    <property type="protein sequence ID" value="MFC7331103.1"/>
    <property type="molecule type" value="Genomic_DNA"/>
</dbReference>
<reference evidence="8" key="1">
    <citation type="journal article" date="2019" name="Int. J. Syst. Evol. Microbiol.">
        <title>The Global Catalogue of Microorganisms (GCM) 10K type strain sequencing project: providing services to taxonomists for standard genome sequencing and annotation.</title>
        <authorList>
            <consortium name="The Broad Institute Genomics Platform"/>
            <consortium name="The Broad Institute Genome Sequencing Center for Infectious Disease"/>
            <person name="Wu L."/>
            <person name="Ma J."/>
        </authorList>
    </citation>
    <scope>NUCLEOTIDE SEQUENCE [LARGE SCALE GENOMIC DNA]</scope>
    <source>
        <strain evidence="8">CGMCC 4.7382</strain>
    </source>
</reference>
<comment type="caution">
    <text evidence="7">The sequence shown here is derived from an EMBL/GenBank/DDBJ whole genome shotgun (WGS) entry which is preliminary data.</text>
</comment>
<gene>
    <name evidence="7" type="ORF">ACFQRF_25525</name>
</gene>
<dbReference type="PANTHER" id="PTHR24421:SF56">
    <property type="entry name" value="OXYGEN SENSOR HISTIDINE KINASE RESPONSE REGULATOR DOST"/>
    <property type="match status" value="1"/>
</dbReference>